<reference evidence="1" key="1">
    <citation type="submission" date="2019-06" db="EMBL/GenBank/DDBJ databases">
        <authorList>
            <person name="Zheng W."/>
        </authorList>
    </citation>
    <scope>NUCLEOTIDE SEQUENCE</scope>
    <source>
        <strain evidence="1">QDHG01</strain>
    </source>
</reference>
<dbReference type="AlphaFoldDB" id="A0A8J8NXY1"/>
<name>A0A8J8NXY1_HALGN</name>
<organism evidence="1 2">
    <name type="scientific">Halteria grandinella</name>
    <dbReference type="NCBI Taxonomy" id="5974"/>
    <lineage>
        <taxon>Eukaryota</taxon>
        <taxon>Sar</taxon>
        <taxon>Alveolata</taxon>
        <taxon>Ciliophora</taxon>
        <taxon>Intramacronucleata</taxon>
        <taxon>Spirotrichea</taxon>
        <taxon>Stichotrichia</taxon>
        <taxon>Sporadotrichida</taxon>
        <taxon>Halteriidae</taxon>
        <taxon>Halteria</taxon>
    </lineage>
</organism>
<evidence type="ECO:0000313" key="1">
    <source>
        <dbReference type="EMBL" id="TNV82649.1"/>
    </source>
</evidence>
<accession>A0A8J8NXY1</accession>
<gene>
    <name evidence="1" type="ORF">FGO68_gene8276</name>
</gene>
<dbReference type="Proteomes" id="UP000785679">
    <property type="component" value="Unassembled WGS sequence"/>
</dbReference>
<keyword evidence="2" id="KW-1185">Reference proteome</keyword>
<protein>
    <submittedName>
        <fullName evidence="1">Uncharacterized protein</fullName>
    </submittedName>
</protein>
<proteinExistence type="predicted"/>
<dbReference type="EMBL" id="RRYP01004713">
    <property type="protein sequence ID" value="TNV82649.1"/>
    <property type="molecule type" value="Genomic_DNA"/>
</dbReference>
<evidence type="ECO:0000313" key="2">
    <source>
        <dbReference type="Proteomes" id="UP000785679"/>
    </source>
</evidence>
<sequence length="100" mass="11516">MSSIIVLIPEKSIFCGRIYHRTLSHSQIELQVTSGRTQNSSYLRLNLDQMIFSIYQAPARLFNYLSSQNIVVILSCLYSIKASFIVQSNEQIITLIYLRI</sequence>
<comment type="caution">
    <text evidence="1">The sequence shown here is derived from an EMBL/GenBank/DDBJ whole genome shotgun (WGS) entry which is preliminary data.</text>
</comment>